<dbReference type="STRING" id="1156985.SAMN04488118_105228"/>
<evidence type="ECO:0000313" key="2">
    <source>
        <dbReference type="Proteomes" id="UP000198767"/>
    </source>
</evidence>
<proteinExistence type="predicted"/>
<evidence type="ECO:0000313" key="1">
    <source>
        <dbReference type="EMBL" id="SCZ64351.1"/>
    </source>
</evidence>
<sequence>MAKMAHYSLDDAFGELDRKVAELNNLVKANDFMITCLREEREVLSMMDREETRDMLRERARGIFSPAGGEAPDADVLAILEQALGSGHTAEIIPFPGVYKSA</sequence>
<reference evidence="1 2" key="1">
    <citation type="submission" date="2016-10" db="EMBL/GenBank/DDBJ databases">
        <authorList>
            <person name="de Groot N.N."/>
        </authorList>
    </citation>
    <scope>NUCLEOTIDE SEQUENCE [LARGE SCALE GENOMIC DNA]</scope>
    <source>
        <strain evidence="1 2">U95</strain>
    </source>
</reference>
<protein>
    <submittedName>
        <fullName evidence="1">Uncharacterized protein</fullName>
    </submittedName>
</protein>
<dbReference type="Proteomes" id="UP000198767">
    <property type="component" value="Unassembled WGS sequence"/>
</dbReference>
<name>A0A1G5QSY0_9RHOB</name>
<keyword evidence="2" id="KW-1185">Reference proteome</keyword>
<organism evidence="1 2">
    <name type="scientific">Epibacterium ulvae</name>
    <dbReference type="NCBI Taxonomy" id="1156985"/>
    <lineage>
        <taxon>Bacteria</taxon>
        <taxon>Pseudomonadati</taxon>
        <taxon>Pseudomonadota</taxon>
        <taxon>Alphaproteobacteria</taxon>
        <taxon>Rhodobacterales</taxon>
        <taxon>Roseobacteraceae</taxon>
        <taxon>Epibacterium</taxon>
    </lineage>
</organism>
<dbReference type="EMBL" id="FMWG01000005">
    <property type="protein sequence ID" value="SCZ64351.1"/>
    <property type="molecule type" value="Genomic_DNA"/>
</dbReference>
<accession>A0A1G5QSY0</accession>
<dbReference type="AlphaFoldDB" id="A0A1G5QSY0"/>
<gene>
    <name evidence="1" type="ORF">SAMN04488118_105228</name>
</gene>